<keyword evidence="3" id="KW-1185">Reference proteome</keyword>
<evidence type="ECO:0000259" key="1">
    <source>
        <dbReference type="Pfam" id="PF18423"/>
    </source>
</evidence>
<dbReference type="KEGG" id="fia:NA23_01435"/>
<dbReference type="Pfam" id="PF18423">
    <property type="entry name" value="zf_CopZ"/>
    <property type="match status" value="1"/>
</dbReference>
<dbReference type="EMBL" id="CP014334">
    <property type="protein sequence ID" value="UOE96803.1"/>
    <property type="molecule type" value="Genomic_DNA"/>
</dbReference>
<dbReference type="Gene3D" id="2.20.25.270">
    <property type="match status" value="1"/>
</dbReference>
<evidence type="ECO:0000313" key="3">
    <source>
        <dbReference type="Proteomes" id="UP000093740"/>
    </source>
</evidence>
<reference evidence="2 3" key="1">
    <citation type="journal article" date="2015" name="Stand. Genomic Sci.">
        <title>Genome sequence of a native-feather degrading extremely thermophilic Eubacterium, Fervidobacterium islandicum AW-1.</title>
        <authorList>
            <person name="Lee Y.J."/>
            <person name="Jeong H."/>
            <person name="Park G.S."/>
            <person name="Kwak Y."/>
            <person name="Lee S.J."/>
            <person name="Lee S.J."/>
            <person name="Park M.K."/>
            <person name="Kim J.Y."/>
            <person name="Kang H.K."/>
            <person name="Shin J.H."/>
            <person name="Lee D.W."/>
        </authorList>
    </citation>
    <scope>NUCLEOTIDE SEQUENCE [LARGE SCALE GENOMIC DNA]</scope>
    <source>
        <strain evidence="2 3">AW-1</strain>
    </source>
</reference>
<gene>
    <name evidence="2" type="ORF">NA23_01435</name>
</gene>
<proteinExistence type="predicted"/>
<dbReference type="AlphaFoldDB" id="A0AAJ5LD41"/>
<organism evidence="2 3">
    <name type="scientific">Fervidobacterium islandicum</name>
    <dbReference type="NCBI Taxonomy" id="2423"/>
    <lineage>
        <taxon>Bacteria</taxon>
        <taxon>Thermotogati</taxon>
        <taxon>Thermotogota</taxon>
        <taxon>Thermotogae</taxon>
        <taxon>Thermotogales</taxon>
        <taxon>Fervidobacteriaceae</taxon>
        <taxon>Fervidobacterium</taxon>
    </lineage>
</organism>
<sequence>MGKETLSNYCCGNLGESSCEVEKNNFCPVCEKQGTLVKNITVKHMVLNELTEQIGDNDYYLCMNEECDITYKNRIARLPRPFLGRG</sequence>
<name>A0AAJ5LD41_FERIS</name>
<accession>A0AAJ5LD41</accession>
<feature type="domain" description="CopZ zinc binding" evidence="1">
    <location>
        <begin position="24"/>
        <end position="71"/>
    </location>
</feature>
<evidence type="ECO:0000313" key="2">
    <source>
        <dbReference type="EMBL" id="UOE96803.1"/>
    </source>
</evidence>
<dbReference type="RefSeq" id="WP_236938448.1">
    <property type="nucleotide sequence ID" value="NZ_CP014334.2"/>
</dbReference>
<dbReference type="Proteomes" id="UP000093740">
    <property type="component" value="Chromosome"/>
</dbReference>
<dbReference type="InterPro" id="IPR040890">
    <property type="entry name" value="Znf_CopZ"/>
</dbReference>
<protein>
    <recommendedName>
        <fullName evidence="1">CopZ zinc binding domain-containing protein</fullName>
    </recommendedName>
</protein>